<feature type="region of interest" description="Disordered" evidence="1">
    <location>
        <begin position="197"/>
        <end position="276"/>
    </location>
</feature>
<dbReference type="AlphaFoldDB" id="A0A9W7GMM9"/>
<evidence type="ECO:0000256" key="1">
    <source>
        <dbReference type="SAM" id="MobiDB-lite"/>
    </source>
</evidence>
<evidence type="ECO:0000313" key="2">
    <source>
        <dbReference type="EMBL" id="GMI48487.1"/>
    </source>
</evidence>
<dbReference type="EMBL" id="BRYA01000402">
    <property type="protein sequence ID" value="GMI48487.1"/>
    <property type="molecule type" value="Genomic_DNA"/>
</dbReference>
<feature type="compositionally biased region" description="Low complexity" evidence="1">
    <location>
        <begin position="235"/>
        <end position="245"/>
    </location>
</feature>
<dbReference type="Proteomes" id="UP001165065">
    <property type="component" value="Unassembled WGS sequence"/>
</dbReference>
<accession>A0A9W7GMM9</accession>
<protein>
    <submittedName>
        <fullName evidence="2">Uncharacterized protein</fullName>
    </submittedName>
</protein>
<name>A0A9W7GMM9_9STRA</name>
<organism evidence="2 3">
    <name type="scientific">Triparma columacea</name>
    <dbReference type="NCBI Taxonomy" id="722753"/>
    <lineage>
        <taxon>Eukaryota</taxon>
        <taxon>Sar</taxon>
        <taxon>Stramenopiles</taxon>
        <taxon>Ochrophyta</taxon>
        <taxon>Bolidophyceae</taxon>
        <taxon>Parmales</taxon>
        <taxon>Triparmaceae</taxon>
        <taxon>Triparma</taxon>
    </lineage>
</organism>
<reference evidence="3" key="1">
    <citation type="journal article" date="2023" name="Commun. Biol.">
        <title>Genome analysis of Parmales, the sister group of diatoms, reveals the evolutionary specialization of diatoms from phago-mixotrophs to photoautotrophs.</title>
        <authorList>
            <person name="Ban H."/>
            <person name="Sato S."/>
            <person name="Yoshikawa S."/>
            <person name="Yamada K."/>
            <person name="Nakamura Y."/>
            <person name="Ichinomiya M."/>
            <person name="Sato N."/>
            <person name="Blanc-Mathieu R."/>
            <person name="Endo H."/>
            <person name="Kuwata A."/>
            <person name="Ogata H."/>
        </authorList>
    </citation>
    <scope>NUCLEOTIDE SEQUENCE [LARGE SCALE GENOMIC DNA]</scope>
</reference>
<feature type="region of interest" description="Disordered" evidence="1">
    <location>
        <begin position="98"/>
        <end position="117"/>
    </location>
</feature>
<feature type="compositionally biased region" description="Basic and acidic residues" evidence="1">
    <location>
        <begin position="223"/>
        <end position="233"/>
    </location>
</feature>
<feature type="compositionally biased region" description="Acidic residues" evidence="1">
    <location>
        <begin position="179"/>
        <end position="188"/>
    </location>
</feature>
<evidence type="ECO:0000313" key="3">
    <source>
        <dbReference type="Proteomes" id="UP001165065"/>
    </source>
</evidence>
<keyword evidence="3" id="KW-1185">Reference proteome</keyword>
<gene>
    <name evidence="2" type="ORF">TrCOL_g5886</name>
</gene>
<dbReference type="OrthoDB" id="10588647at2759"/>
<feature type="compositionally biased region" description="Acidic residues" evidence="1">
    <location>
        <begin position="107"/>
        <end position="117"/>
    </location>
</feature>
<sequence>MTSMRGSTRLNRTLEVASSLHNTITALVERNGCKFSTTLDLGELEVDEVGQVVLRDALELNPFAPPQVEPLYHSAFVAPEHKTLRQPSKTYQVDQVEHLPPNGMLSDSEDDTDEELEKDMGRKFNHKPLTQSPFKASGKLSVHHGTNYREASRGYQVEMLPEGEWAGEEVGFSPRLGDDEGDSDDEDEQDRILAEFAAVEAQVERDDKKKREEEEKRRKKKKSAEEQKERAVDAKQTQTHTQTQTPRPPKTKVPTVPKLNLKNNRRPRPSPRTNKIHSLTSRLNEKKKNRAALLMNKKGSLSARDVATRDISTAETDKTDEDLMTHSTTNTTAIGSGSNNNRNDTILSAINWGMTREEMDAIAKNYDGLVASPVKVKTKKKGKPFCNYKKYQEMQKETKGGDWYLFQDGTPYVSKWEIMRAKEKGDPDKLMEPGGFRRFFGKQSEWHVHEFGIRNSSAYEGHQDEAGLVDGRADKNLKHKWVDNKGWKSIGTSIKPHWGRRNAKGFKGMHGNINENTTHSEFGAHFARGKEK</sequence>
<feature type="region of interest" description="Disordered" evidence="1">
    <location>
        <begin position="169"/>
        <end position="188"/>
    </location>
</feature>
<comment type="caution">
    <text evidence="2">The sequence shown here is derived from an EMBL/GenBank/DDBJ whole genome shotgun (WGS) entry which is preliminary data.</text>
</comment>
<proteinExistence type="predicted"/>
<feature type="compositionally biased region" description="Basic and acidic residues" evidence="1">
    <location>
        <begin position="202"/>
        <end position="216"/>
    </location>
</feature>
<feature type="compositionally biased region" description="Low complexity" evidence="1">
    <location>
        <begin position="252"/>
        <end position="262"/>
    </location>
</feature>